<accession>A0A146KJ24</accession>
<proteinExistence type="predicted"/>
<dbReference type="SUPFAM" id="SSF52799">
    <property type="entry name" value="(Phosphotyrosine protein) phosphatases II"/>
    <property type="match status" value="1"/>
</dbReference>
<feature type="non-terminal residue" evidence="1">
    <location>
        <position position="91"/>
    </location>
</feature>
<protein>
    <submittedName>
        <fullName evidence="1">Protein tyrosine phosphatase</fullName>
    </submittedName>
</protein>
<feature type="non-terminal residue" evidence="1">
    <location>
        <position position="1"/>
    </location>
</feature>
<sequence length="91" mass="10486">EKLKFIICENPTSSNIPEFLQLFEALNVKHLVRTSLKNYDITQFAYRDIKPHELQFEHQSLPKQDLIDQFSLIIDSAIKNKENVAVQGVSG</sequence>
<dbReference type="Gene3D" id="3.90.190.10">
    <property type="entry name" value="Protein tyrosine phosphatase superfamily"/>
    <property type="match status" value="1"/>
</dbReference>
<evidence type="ECO:0000313" key="1">
    <source>
        <dbReference type="EMBL" id="JAP96447.1"/>
    </source>
</evidence>
<name>A0A146KJ24_9EUKA</name>
<dbReference type="InterPro" id="IPR029021">
    <property type="entry name" value="Prot-tyrosine_phosphatase-like"/>
</dbReference>
<reference evidence="1" key="1">
    <citation type="submission" date="2015-07" db="EMBL/GenBank/DDBJ databases">
        <title>Adaptation to a free-living lifestyle via gene acquisitions in the diplomonad Trepomonas sp. PC1.</title>
        <authorList>
            <person name="Xu F."/>
            <person name="Jerlstrom-Hultqvist J."/>
            <person name="Kolisko M."/>
            <person name="Simpson A.G.B."/>
            <person name="Roger A.J."/>
            <person name="Svard S.G."/>
            <person name="Andersson J.O."/>
        </authorList>
    </citation>
    <scope>NUCLEOTIDE SEQUENCE</scope>
    <source>
        <strain evidence="1">PC1</strain>
    </source>
</reference>
<organism evidence="1">
    <name type="scientific">Trepomonas sp. PC1</name>
    <dbReference type="NCBI Taxonomy" id="1076344"/>
    <lineage>
        <taxon>Eukaryota</taxon>
        <taxon>Metamonada</taxon>
        <taxon>Diplomonadida</taxon>
        <taxon>Hexamitidae</taxon>
        <taxon>Hexamitinae</taxon>
        <taxon>Trepomonas</taxon>
    </lineage>
</organism>
<dbReference type="EMBL" id="GDID01000159">
    <property type="protein sequence ID" value="JAP96447.1"/>
    <property type="molecule type" value="Transcribed_RNA"/>
</dbReference>
<dbReference type="AlphaFoldDB" id="A0A146KJ24"/>
<gene>
    <name evidence="1" type="ORF">TPC1_10221</name>
</gene>